<dbReference type="Proteomes" id="UP000006263">
    <property type="component" value="Unassembled WGS sequence"/>
</dbReference>
<sequence>MLPSPFMGLCPNQATINKGIKVPLSKIERLHIISSYGNI</sequence>
<comment type="caution">
    <text evidence="1">The sequence shown here is derived from an EMBL/GenBank/DDBJ whole genome shotgun (WGS) entry which is preliminary data.</text>
</comment>
<proteinExistence type="predicted"/>
<protein>
    <submittedName>
        <fullName evidence="1">Uncharacterized protein</fullName>
    </submittedName>
</protein>
<dbReference type="EMBL" id="BAEP01000021">
    <property type="protein sequence ID" value="GAC23283.1"/>
    <property type="molecule type" value="Genomic_DNA"/>
</dbReference>
<name>K6Z2T5_9ALTE</name>
<gene>
    <name evidence="1" type="ORF">GMES_0984</name>
</gene>
<dbReference type="AlphaFoldDB" id="K6Z2T5"/>
<evidence type="ECO:0000313" key="1">
    <source>
        <dbReference type="EMBL" id="GAC23283.1"/>
    </source>
</evidence>
<reference evidence="1 2" key="1">
    <citation type="journal article" date="2017" name="Antonie Van Leeuwenhoek">
        <title>Rhizobium rhizosphaerae sp. nov., a novel species isolated from rice rhizosphere.</title>
        <authorList>
            <person name="Zhao J.J."/>
            <person name="Zhang J."/>
            <person name="Zhang R.J."/>
            <person name="Zhang C.W."/>
            <person name="Yin H.Q."/>
            <person name="Zhang X.X."/>
        </authorList>
    </citation>
    <scope>NUCLEOTIDE SEQUENCE [LARGE SCALE GENOMIC DNA]</scope>
    <source>
        <strain evidence="1 2">KMM 241</strain>
    </source>
</reference>
<organism evidence="1 2">
    <name type="scientific">Paraglaciecola mesophila KMM 241</name>
    <dbReference type="NCBI Taxonomy" id="1128912"/>
    <lineage>
        <taxon>Bacteria</taxon>
        <taxon>Pseudomonadati</taxon>
        <taxon>Pseudomonadota</taxon>
        <taxon>Gammaproteobacteria</taxon>
        <taxon>Alteromonadales</taxon>
        <taxon>Alteromonadaceae</taxon>
        <taxon>Paraglaciecola</taxon>
    </lineage>
</organism>
<accession>K6Z2T5</accession>
<evidence type="ECO:0000313" key="2">
    <source>
        <dbReference type="Proteomes" id="UP000006263"/>
    </source>
</evidence>